<evidence type="ECO:0000313" key="1">
    <source>
        <dbReference type="EMBL" id="GMS85876.1"/>
    </source>
</evidence>
<name>A0AAV5SRP8_9BILA</name>
<sequence>LSSSLEYHSMKGMNRPFRCINSPSVLHSPLLPSVSFIANRESLVRWPLASQSCACRTLHDNMLMPSDAWYHISCPLFVLIPLNASYHRSESSSVTIGVL</sequence>
<dbReference type="Proteomes" id="UP001432027">
    <property type="component" value="Unassembled WGS sequence"/>
</dbReference>
<gene>
    <name evidence="1" type="ORF">PENTCL1PPCAC_8051</name>
</gene>
<accession>A0AAV5SRP8</accession>
<evidence type="ECO:0008006" key="3">
    <source>
        <dbReference type="Google" id="ProtNLM"/>
    </source>
</evidence>
<dbReference type="AlphaFoldDB" id="A0AAV5SRP8"/>
<comment type="caution">
    <text evidence="1">The sequence shown here is derived from an EMBL/GenBank/DDBJ whole genome shotgun (WGS) entry which is preliminary data.</text>
</comment>
<organism evidence="1 2">
    <name type="scientific">Pristionchus entomophagus</name>
    <dbReference type="NCBI Taxonomy" id="358040"/>
    <lineage>
        <taxon>Eukaryota</taxon>
        <taxon>Metazoa</taxon>
        <taxon>Ecdysozoa</taxon>
        <taxon>Nematoda</taxon>
        <taxon>Chromadorea</taxon>
        <taxon>Rhabditida</taxon>
        <taxon>Rhabditina</taxon>
        <taxon>Diplogasteromorpha</taxon>
        <taxon>Diplogasteroidea</taxon>
        <taxon>Neodiplogasteridae</taxon>
        <taxon>Pristionchus</taxon>
    </lineage>
</organism>
<keyword evidence="2" id="KW-1185">Reference proteome</keyword>
<reference evidence="1" key="1">
    <citation type="submission" date="2023-10" db="EMBL/GenBank/DDBJ databases">
        <title>Genome assembly of Pristionchus species.</title>
        <authorList>
            <person name="Yoshida K."/>
            <person name="Sommer R.J."/>
        </authorList>
    </citation>
    <scope>NUCLEOTIDE SEQUENCE</scope>
    <source>
        <strain evidence="1">RS0144</strain>
    </source>
</reference>
<feature type="non-terminal residue" evidence="1">
    <location>
        <position position="1"/>
    </location>
</feature>
<proteinExistence type="predicted"/>
<dbReference type="EMBL" id="BTSX01000002">
    <property type="protein sequence ID" value="GMS85876.1"/>
    <property type="molecule type" value="Genomic_DNA"/>
</dbReference>
<evidence type="ECO:0000313" key="2">
    <source>
        <dbReference type="Proteomes" id="UP001432027"/>
    </source>
</evidence>
<protein>
    <recommendedName>
        <fullName evidence="3">G protein-coupled receptor</fullName>
    </recommendedName>
</protein>